<keyword evidence="4" id="KW-1185">Reference proteome</keyword>
<dbReference type="PANTHER" id="PTHR14969">
    <property type="entry name" value="SPHINGOSINE-1-PHOSPHATE PHOSPHOHYDROLASE"/>
    <property type="match status" value="1"/>
</dbReference>
<feature type="transmembrane region" description="Helical" evidence="1">
    <location>
        <begin position="31"/>
        <end position="49"/>
    </location>
</feature>
<feature type="domain" description="Phosphatidic acid phosphatase type 2/haloperoxidase" evidence="2">
    <location>
        <begin position="60"/>
        <end position="164"/>
    </location>
</feature>
<dbReference type="Gene3D" id="1.20.144.10">
    <property type="entry name" value="Phosphatidic acid phosphatase type 2/haloperoxidase"/>
    <property type="match status" value="1"/>
</dbReference>
<evidence type="ECO:0000313" key="3">
    <source>
        <dbReference type="EMBL" id="MFC3932524.1"/>
    </source>
</evidence>
<reference evidence="4" key="1">
    <citation type="journal article" date="2019" name="Int. J. Syst. Evol. Microbiol.">
        <title>The Global Catalogue of Microorganisms (GCM) 10K type strain sequencing project: providing services to taxonomists for standard genome sequencing and annotation.</title>
        <authorList>
            <consortium name="The Broad Institute Genomics Platform"/>
            <consortium name="The Broad Institute Genome Sequencing Center for Infectious Disease"/>
            <person name="Wu L."/>
            <person name="Ma J."/>
        </authorList>
    </citation>
    <scope>NUCLEOTIDE SEQUENCE [LARGE SCALE GENOMIC DNA]</scope>
    <source>
        <strain evidence="4">CCUG 58728</strain>
    </source>
</reference>
<feature type="transmembrane region" description="Helical" evidence="1">
    <location>
        <begin position="56"/>
        <end position="77"/>
    </location>
</feature>
<keyword evidence="1" id="KW-1133">Transmembrane helix</keyword>
<dbReference type="Pfam" id="PF01569">
    <property type="entry name" value="PAP2"/>
    <property type="match status" value="1"/>
</dbReference>
<evidence type="ECO:0000313" key="4">
    <source>
        <dbReference type="Proteomes" id="UP001595901"/>
    </source>
</evidence>
<dbReference type="RefSeq" id="WP_380431999.1">
    <property type="nucleotide sequence ID" value="NZ_JBHSAC010000058.1"/>
</dbReference>
<dbReference type="CDD" id="cd01610">
    <property type="entry name" value="PAP2_like"/>
    <property type="match status" value="1"/>
</dbReference>
<accession>A0ABV8D1V4</accession>
<dbReference type="PANTHER" id="PTHR14969:SF13">
    <property type="entry name" value="AT30094P"/>
    <property type="match status" value="1"/>
</dbReference>
<keyword evidence="1" id="KW-0812">Transmembrane</keyword>
<protein>
    <submittedName>
        <fullName evidence="3">Phosphatase PAP2 family protein</fullName>
    </submittedName>
</protein>
<dbReference type="Proteomes" id="UP001595901">
    <property type="component" value="Unassembled WGS sequence"/>
</dbReference>
<evidence type="ECO:0000256" key="1">
    <source>
        <dbReference type="SAM" id="Phobius"/>
    </source>
</evidence>
<dbReference type="EMBL" id="JBHSAC010000058">
    <property type="protein sequence ID" value="MFC3932524.1"/>
    <property type="molecule type" value="Genomic_DNA"/>
</dbReference>
<sequence>MKDYAAFYQRLTAGLRTRPWMIFLLKALNRWLTKTMHFIYPVLLLYLLVFGRFQQFWADSIIPALCFVVLSLCRYWLNQPRPYEIWEIEPLIFKDTKGQSMPSRHVFSAVIISMCALEINTYLGLILLILSGILGLCRILGGIHYPKDVLVGYVIGLFCGSILLFI</sequence>
<proteinExistence type="predicted"/>
<keyword evidence="1" id="KW-0472">Membrane</keyword>
<feature type="transmembrane region" description="Helical" evidence="1">
    <location>
        <begin position="149"/>
        <end position="165"/>
    </location>
</feature>
<dbReference type="SUPFAM" id="SSF48317">
    <property type="entry name" value="Acid phosphatase/Vanadium-dependent haloperoxidase"/>
    <property type="match status" value="1"/>
</dbReference>
<dbReference type="InterPro" id="IPR036938">
    <property type="entry name" value="PAP2/HPO_sf"/>
</dbReference>
<dbReference type="SMART" id="SM00014">
    <property type="entry name" value="acidPPc"/>
    <property type="match status" value="1"/>
</dbReference>
<comment type="caution">
    <text evidence="3">The sequence shown here is derived from an EMBL/GenBank/DDBJ whole genome shotgun (WGS) entry which is preliminary data.</text>
</comment>
<name>A0ABV8D1V4_9STRE</name>
<dbReference type="InterPro" id="IPR000326">
    <property type="entry name" value="PAP2/HPO"/>
</dbReference>
<gene>
    <name evidence="3" type="ORF">ACFOSE_07085</name>
</gene>
<feature type="transmembrane region" description="Helical" evidence="1">
    <location>
        <begin position="106"/>
        <end position="137"/>
    </location>
</feature>
<organism evidence="3 4">
    <name type="scientific">Streptococcus dentapri</name>
    <dbReference type="NCBI Taxonomy" id="573564"/>
    <lineage>
        <taxon>Bacteria</taxon>
        <taxon>Bacillati</taxon>
        <taxon>Bacillota</taxon>
        <taxon>Bacilli</taxon>
        <taxon>Lactobacillales</taxon>
        <taxon>Streptococcaceae</taxon>
        <taxon>Streptococcus</taxon>
    </lineage>
</organism>
<evidence type="ECO:0000259" key="2">
    <source>
        <dbReference type="SMART" id="SM00014"/>
    </source>
</evidence>